<proteinExistence type="predicted"/>
<accession>A0A401NPI0</accession>
<reference evidence="1 2" key="1">
    <citation type="journal article" date="2018" name="Nat. Ecol. Evol.">
        <title>Shark genomes provide insights into elasmobranch evolution and the origin of vertebrates.</title>
        <authorList>
            <person name="Hara Y"/>
            <person name="Yamaguchi K"/>
            <person name="Onimaru K"/>
            <person name="Kadota M"/>
            <person name="Koyanagi M"/>
            <person name="Keeley SD"/>
            <person name="Tatsumi K"/>
            <person name="Tanaka K"/>
            <person name="Motone F"/>
            <person name="Kageyama Y"/>
            <person name="Nozu R"/>
            <person name="Adachi N"/>
            <person name="Nishimura O"/>
            <person name="Nakagawa R"/>
            <person name="Tanegashima C"/>
            <person name="Kiyatake I"/>
            <person name="Matsumoto R"/>
            <person name="Murakumo K"/>
            <person name="Nishida K"/>
            <person name="Terakita A"/>
            <person name="Kuratani S"/>
            <person name="Sato K"/>
            <person name="Hyodo S Kuraku.S."/>
        </authorList>
    </citation>
    <scope>NUCLEOTIDE SEQUENCE [LARGE SCALE GENOMIC DNA]</scope>
</reference>
<name>A0A401NPI0_SCYTO</name>
<gene>
    <name evidence="1" type="ORF">scyTo_0011525</name>
</gene>
<dbReference type="Proteomes" id="UP000288216">
    <property type="component" value="Unassembled WGS sequence"/>
</dbReference>
<evidence type="ECO:0000313" key="1">
    <source>
        <dbReference type="EMBL" id="GCB62801.1"/>
    </source>
</evidence>
<comment type="caution">
    <text evidence="1">The sequence shown here is derived from an EMBL/GenBank/DDBJ whole genome shotgun (WGS) entry which is preliminary data.</text>
</comment>
<sequence length="127" mass="14771">MTPFFNNHSQDSVLNITCEITPFFNNRSQDLVLNITCEITPFFKNHSQDPVLNITCEITPFFNNHSHYLFTFNQQLQPQFELRHVPITFNWEVNPRTASTFSSIDMGNVSDFASKQEYLAKTHCYGV</sequence>
<organism evidence="1 2">
    <name type="scientific">Scyliorhinus torazame</name>
    <name type="common">Cloudy catshark</name>
    <name type="synonym">Catulus torazame</name>
    <dbReference type="NCBI Taxonomy" id="75743"/>
    <lineage>
        <taxon>Eukaryota</taxon>
        <taxon>Metazoa</taxon>
        <taxon>Chordata</taxon>
        <taxon>Craniata</taxon>
        <taxon>Vertebrata</taxon>
        <taxon>Chondrichthyes</taxon>
        <taxon>Elasmobranchii</taxon>
        <taxon>Galeomorphii</taxon>
        <taxon>Galeoidea</taxon>
        <taxon>Carcharhiniformes</taxon>
        <taxon>Scyliorhinidae</taxon>
        <taxon>Scyliorhinus</taxon>
    </lineage>
</organism>
<protein>
    <submittedName>
        <fullName evidence="1">Uncharacterized protein</fullName>
    </submittedName>
</protein>
<keyword evidence="2" id="KW-1185">Reference proteome</keyword>
<dbReference type="AlphaFoldDB" id="A0A401NPI0"/>
<evidence type="ECO:0000313" key="2">
    <source>
        <dbReference type="Proteomes" id="UP000288216"/>
    </source>
</evidence>
<dbReference type="EMBL" id="BFAA01005265">
    <property type="protein sequence ID" value="GCB62801.1"/>
    <property type="molecule type" value="Genomic_DNA"/>
</dbReference>